<dbReference type="EMBL" id="CP114040">
    <property type="protein sequence ID" value="WAS91846.1"/>
    <property type="molecule type" value="Genomic_DNA"/>
</dbReference>
<protein>
    <recommendedName>
        <fullName evidence="3">VWFA domain-containing protein</fullName>
    </recommendedName>
</protein>
<name>A0ABY7GY18_9BACT</name>
<sequence>MLNQQQQLADAFPGFMNKIQGQLGEFDVHVLSASPTGGFYMDPCSNCADAADCTYNAQPPLCGAQLDACDTRLGAGVTFPAGTGSSNRRCELFGGNRYILGEDPDFTSSFECIIQAGMNGAIASTRESMAKAISDELSGPEGCNAGFLRKDALLVVTLLDDLYDQFSQGTMDDWLQALRHAKHDNEDAYAVLVFSTDVDAGFGNLCKPFEPTEEPNPLREFANSVKHGHFVSICESSYVEPFDTFVDEVVSLCENLQIPQ</sequence>
<accession>A0ABY7GY18</accession>
<evidence type="ECO:0000313" key="2">
    <source>
        <dbReference type="Proteomes" id="UP001164459"/>
    </source>
</evidence>
<reference evidence="1" key="1">
    <citation type="submission" date="2022-11" db="EMBL/GenBank/DDBJ databases">
        <title>Minimal conservation of predation-associated metabolite biosynthetic gene clusters underscores biosynthetic potential of Myxococcota including descriptions for ten novel species: Archangium lansinium sp. nov., Myxococcus landrumus sp. nov., Nannocystis bai.</title>
        <authorList>
            <person name="Ahearne A."/>
            <person name="Stevens C."/>
            <person name="Dowd S."/>
        </authorList>
    </citation>
    <scope>NUCLEOTIDE SEQUENCE</scope>
    <source>
        <strain evidence="1">Fl3</strain>
    </source>
</reference>
<organism evidence="1 2">
    <name type="scientific">Nannocystis punicea</name>
    <dbReference type="NCBI Taxonomy" id="2995304"/>
    <lineage>
        <taxon>Bacteria</taxon>
        <taxon>Pseudomonadati</taxon>
        <taxon>Myxococcota</taxon>
        <taxon>Polyangia</taxon>
        <taxon>Nannocystales</taxon>
        <taxon>Nannocystaceae</taxon>
        <taxon>Nannocystis</taxon>
    </lineage>
</organism>
<proteinExistence type="predicted"/>
<dbReference type="RefSeq" id="WP_269034208.1">
    <property type="nucleotide sequence ID" value="NZ_CP114040.1"/>
</dbReference>
<dbReference type="Proteomes" id="UP001164459">
    <property type="component" value="Chromosome"/>
</dbReference>
<evidence type="ECO:0008006" key="3">
    <source>
        <dbReference type="Google" id="ProtNLM"/>
    </source>
</evidence>
<evidence type="ECO:0000313" key="1">
    <source>
        <dbReference type="EMBL" id="WAS91846.1"/>
    </source>
</evidence>
<gene>
    <name evidence="1" type="ORF">O0S08_37155</name>
</gene>
<keyword evidence="2" id="KW-1185">Reference proteome</keyword>